<evidence type="ECO:0000313" key="4">
    <source>
        <dbReference type="Proteomes" id="UP000604825"/>
    </source>
</evidence>
<feature type="compositionally biased region" description="Low complexity" evidence="1">
    <location>
        <begin position="16"/>
        <end position="25"/>
    </location>
</feature>
<dbReference type="Proteomes" id="UP000604825">
    <property type="component" value="Unassembled WGS sequence"/>
</dbReference>
<feature type="transmembrane region" description="Helical" evidence="2">
    <location>
        <begin position="136"/>
        <end position="156"/>
    </location>
</feature>
<reference evidence="3" key="1">
    <citation type="submission" date="2020-10" db="EMBL/GenBank/DDBJ databases">
        <authorList>
            <person name="Han B."/>
            <person name="Lu T."/>
            <person name="Zhao Q."/>
            <person name="Huang X."/>
            <person name="Zhao Y."/>
        </authorList>
    </citation>
    <scope>NUCLEOTIDE SEQUENCE</scope>
</reference>
<feature type="transmembrane region" description="Helical" evidence="2">
    <location>
        <begin position="255"/>
        <end position="284"/>
    </location>
</feature>
<feature type="transmembrane region" description="Helical" evidence="2">
    <location>
        <begin position="94"/>
        <end position="116"/>
    </location>
</feature>
<evidence type="ECO:0000313" key="3">
    <source>
        <dbReference type="EMBL" id="CAD6219066.1"/>
    </source>
</evidence>
<proteinExistence type="predicted"/>
<protein>
    <submittedName>
        <fullName evidence="3">Uncharacterized protein</fullName>
    </submittedName>
</protein>
<accession>A0A811N7M9</accession>
<comment type="caution">
    <text evidence="3">The sequence shown here is derived from an EMBL/GenBank/DDBJ whole genome shotgun (WGS) entry which is preliminary data.</text>
</comment>
<keyword evidence="4" id="KW-1185">Reference proteome</keyword>
<evidence type="ECO:0000256" key="2">
    <source>
        <dbReference type="SAM" id="Phobius"/>
    </source>
</evidence>
<evidence type="ECO:0000256" key="1">
    <source>
        <dbReference type="SAM" id="MobiDB-lite"/>
    </source>
</evidence>
<organism evidence="3 4">
    <name type="scientific">Miscanthus lutarioriparius</name>
    <dbReference type="NCBI Taxonomy" id="422564"/>
    <lineage>
        <taxon>Eukaryota</taxon>
        <taxon>Viridiplantae</taxon>
        <taxon>Streptophyta</taxon>
        <taxon>Embryophyta</taxon>
        <taxon>Tracheophyta</taxon>
        <taxon>Spermatophyta</taxon>
        <taxon>Magnoliopsida</taxon>
        <taxon>Liliopsida</taxon>
        <taxon>Poales</taxon>
        <taxon>Poaceae</taxon>
        <taxon>PACMAD clade</taxon>
        <taxon>Panicoideae</taxon>
        <taxon>Andropogonodae</taxon>
        <taxon>Andropogoneae</taxon>
        <taxon>Saccharinae</taxon>
        <taxon>Miscanthus</taxon>
    </lineage>
</organism>
<gene>
    <name evidence="3" type="ORF">NCGR_LOCUS12864</name>
</gene>
<feature type="region of interest" description="Disordered" evidence="1">
    <location>
        <begin position="1"/>
        <end position="25"/>
    </location>
</feature>
<keyword evidence="2" id="KW-1133">Transmembrane helix</keyword>
<feature type="transmembrane region" description="Helical" evidence="2">
    <location>
        <begin position="54"/>
        <end position="73"/>
    </location>
</feature>
<dbReference type="AlphaFoldDB" id="A0A811N7M9"/>
<dbReference type="OrthoDB" id="10583959at2759"/>
<name>A0A811N7M9_9POAL</name>
<feature type="transmembrane region" description="Helical" evidence="2">
    <location>
        <begin position="177"/>
        <end position="194"/>
    </location>
</feature>
<feature type="transmembrane region" description="Helical" evidence="2">
    <location>
        <begin position="214"/>
        <end position="234"/>
    </location>
</feature>
<keyword evidence="2" id="KW-0812">Transmembrane</keyword>
<sequence length="286" mass="29308">MLLEKRRSAPDRDLGSPSSSSHSASAPACFWTRSSSPLPPPNISVRPSSSSRRVVFSVTALFNLAIFSLNFLVARGRAAGGPRLLRRPTVGARAAPAVSASKSLLAPFIGLCLAMGAALHAKSLAAAAAVYQIDPAVVVCVVLAGVAFFYLAVLSIHKTLASHRAEDEPKQLPRSRGLPLLPFVVLALAISAASSLETVMADGAPDLPQDASVWAALALAISFNIAIGSLYCFIIDGPPPPAAATVEPWTRTKSAGAIVSCITAAGIVSFMLLACGGASGAIAARS</sequence>
<dbReference type="EMBL" id="CAJGYO010000003">
    <property type="protein sequence ID" value="CAD6219066.1"/>
    <property type="molecule type" value="Genomic_DNA"/>
</dbReference>
<feature type="compositionally biased region" description="Basic and acidic residues" evidence="1">
    <location>
        <begin position="1"/>
        <end position="14"/>
    </location>
</feature>
<keyword evidence="2" id="KW-0472">Membrane</keyword>